<evidence type="ECO:0000256" key="5">
    <source>
        <dbReference type="SAM" id="MobiDB-lite"/>
    </source>
</evidence>
<dbReference type="KEGG" id="sct:SCAT_2980"/>
<dbReference type="PANTHER" id="PTHR30055">
    <property type="entry name" value="HTH-TYPE TRANSCRIPTIONAL REGULATOR RUTR"/>
    <property type="match status" value="1"/>
</dbReference>
<evidence type="ECO:0000313" key="8">
    <source>
        <dbReference type="Proteomes" id="UP000007842"/>
    </source>
</evidence>
<feature type="compositionally biased region" description="Basic and acidic residues" evidence="5">
    <location>
        <begin position="23"/>
        <end position="32"/>
    </location>
</feature>
<dbReference type="Gene3D" id="1.10.10.60">
    <property type="entry name" value="Homeodomain-like"/>
    <property type="match status" value="1"/>
</dbReference>
<evidence type="ECO:0000256" key="2">
    <source>
        <dbReference type="ARBA" id="ARBA00023125"/>
    </source>
</evidence>
<dbReference type="InterPro" id="IPR036271">
    <property type="entry name" value="Tet_transcr_reg_TetR-rel_C_sf"/>
</dbReference>
<accession>F8JQ72</accession>
<dbReference type="GO" id="GO:0045892">
    <property type="term" value="P:negative regulation of DNA-templated transcription"/>
    <property type="evidence" value="ECO:0007669"/>
    <property type="project" value="InterPro"/>
</dbReference>
<feature type="DNA-binding region" description="H-T-H motif" evidence="4">
    <location>
        <begin position="56"/>
        <end position="75"/>
    </location>
</feature>
<dbReference type="Pfam" id="PF00440">
    <property type="entry name" value="TetR_N"/>
    <property type="match status" value="1"/>
</dbReference>
<dbReference type="RefSeq" id="WP_014143717.1">
    <property type="nucleotide sequence ID" value="NC_016111.1"/>
</dbReference>
<dbReference type="InterPro" id="IPR009057">
    <property type="entry name" value="Homeodomain-like_sf"/>
</dbReference>
<dbReference type="SUPFAM" id="SSF46689">
    <property type="entry name" value="Homeodomain-like"/>
    <property type="match status" value="1"/>
</dbReference>
<keyword evidence="3" id="KW-0804">Transcription</keyword>
<protein>
    <submittedName>
        <fullName evidence="7">TetR family transcriptional regulator</fullName>
    </submittedName>
</protein>
<dbReference type="KEGG" id="scy:SCATT_29700"/>
<dbReference type="STRING" id="1003195.SCATT_29700"/>
<feature type="domain" description="HTH tetR-type" evidence="6">
    <location>
        <begin position="33"/>
        <end position="93"/>
    </location>
</feature>
<dbReference type="EMBL" id="CP003219">
    <property type="protein sequence ID" value="AEW95341.1"/>
    <property type="molecule type" value="Genomic_DNA"/>
</dbReference>
<dbReference type="PROSITE" id="PS50977">
    <property type="entry name" value="HTH_TETR_2"/>
    <property type="match status" value="1"/>
</dbReference>
<keyword evidence="1" id="KW-0805">Transcription regulation</keyword>
<dbReference type="OrthoDB" id="3214072at2"/>
<dbReference type="Gene3D" id="1.10.357.10">
    <property type="entry name" value="Tetracycline Repressor, domain 2"/>
    <property type="match status" value="1"/>
</dbReference>
<name>F8JQ72_STREN</name>
<dbReference type="AlphaFoldDB" id="F8JQ72"/>
<dbReference type="PANTHER" id="PTHR30055:SF151">
    <property type="entry name" value="TRANSCRIPTIONAL REGULATORY PROTEIN"/>
    <property type="match status" value="1"/>
</dbReference>
<evidence type="ECO:0000313" key="7">
    <source>
        <dbReference type="EMBL" id="AEW95341.1"/>
    </source>
</evidence>
<evidence type="ECO:0000259" key="6">
    <source>
        <dbReference type="PROSITE" id="PS50977"/>
    </source>
</evidence>
<dbReference type="InterPro" id="IPR050109">
    <property type="entry name" value="HTH-type_TetR-like_transc_reg"/>
</dbReference>
<proteinExistence type="predicted"/>
<evidence type="ECO:0000256" key="1">
    <source>
        <dbReference type="ARBA" id="ARBA00023015"/>
    </source>
</evidence>
<dbReference type="GO" id="GO:0000976">
    <property type="term" value="F:transcription cis-regulatory region binding"/>
    <property type="evidence" value="ECO:0007669"/>
    <property type="project" value="TreeGrafter"/>
</dbReference>
<keyword evidence="2 4" id="KW-0238">DNA-binding</keyword>
<evidence type="ECO:0000256" key="4">
    <source>
        <dbReference type="PROSITE-ProRule" id="PRU00335"/>
    </source>
</evidence>
<keyword evidence="8" id="KW-1185">Reference proteome</keyword>
<gene>
    <name evidence="7" type="ordered locus">SCATT_29700</name>
</gene>
<dbReference type="Pfam" id="PF02909">
    <property type="entry name" value="TetR_C_1"/>
    <property type="match status" value="1"/>
</dbReference>
<dbReference type="eggNOG" id="COG1309">
    <property type="taxonomic scope" value="Bacteria"/>
</dbReference>
<dbReference type="HOGENOM" id="CLU_069543_0_2_11"/>
<feature type="region of interest" description="Disordered" evidence="5">
    <location>
        <begin position="1"/>
        <end position="32"/>
    </location>
</feature>
<dbReference type="GO" id="GO:0003700">
    <property type="term" value="F:DNA-binding transcription factor activity"/>
    <property type="evidence" value="ECO:0007669"/>
    <property type="project" value="TreeGrafter"/>
</dbReference>
<sequence length="252" mass="27494">MSAGPRAIDPQASVWMKRRPGERRRQGAGESAGLDRGRIVRAAIGLLDADGLGKFSMRRLAAELGVTPMSVYWYVDNKDDLLEVALDEVQAEIPLPDPESGDWQAGVRELASGYRSMLRTHPWAVRLLGEYLNIGPRAVALSTAAYRVMGHSGLPAEQVAGALSTVFQFAYGSGTSEARWAERCRAAGVGEEDYYNEVLALLRDREDFARLAEVSDVGSRVTVAEARDREFAFALDCLVAGIEAMRDRSSAD</sequence>
<accession>G8WSA1</accession>
<dbReference type="InterPro" id="IPR004111">
    <property type="entry name" value="Repressor_TetR_C"/>
</dbReference>
<organism evidence="7 8">
    <name type="scientific">Streptantibioticus cattleyicolor (strain ATCC 35852 / DSM 46488 / JCM 4925 / NBRC 14057 / NRRL 8057)</name>
    <name type="common">Streptomyces cattleya</name>
    <dbReference type="NCBI Taxonomy" id="1003195"/>
    <lineage>
        <taxon>Bacteria</taxon>
        <taxon>Bacillati</taxon>
        <taxon>Actinomycetota</taxon>
        <taxon>Actinomycetes</taxon>
        <taxon>Kitasatosporales</taxon>
        <taxon>Streptomycetaceae</taxon>
        <taxon>Streptantibioticus</taxon>
    </lineage>
</organism>
<dbReference type="Proteomes" id="UP000007842">
    <property type="component" value="Chromosome"/>
</dbReference>
<evidence type="ECO:0000256" key="3">
    <source>
        <dbReference type="ARBA" id="ARBA00023163"/>
    </source>
</evidence>
<reference evidence="8" key="1">
    <citation type="submission" date="2011-12" db="EMBL/GenBank/DDBJ databases">
        <title>Complete genome sequence of Streptomyces cattleya strain DSM 46488.</title>
        <authorList>
            <person name="Ou H.-Y."/>
            <person name="Li P."/>
            <person name="Zhao C."/>
            <person name="O'Hagan D."/>
            <person name="Deng Z."/>
        </authorList>
    </citation>
    <scope>NUCLEOTIDE SEQUENCE [LARGE SCALE GENOMIC DNA]</scope>
    <source>
        <strain evidence="8">ATCC 35852 / DSM 46488 / JCM 4925 / NBRC 14057 / NRRL 8057</strain>
    </source>
</reference>
<dbReference type="PRINTS" id="PR00455">
    <property type="entry name" value="HTHTETR"/>
</dbReference>
<dbReference type="PATRIC" id="fig|1003195.11.peg.4460"/>
<dbReference type="InterPro" id="IPR001647">
    <property type="entry name" value="HTH_TetR"/>
</dbReference>
<dbReference type="SUPFAM" id="SSF48498">
    <property type="entry name" value="Tetracyclin repressor-like, C-terminal domain"/>
    <property type="match status" value="1"/>
</dbReference>